<comment type="caution">
    <text evidence="2">The sequence shown here is derived from an EMBL/GenBank/DDBJ whole genome shotgun (WGS) entry which is preliminary data.</text>
</comment>
<dbReference type="SUPFAM" id="SSF52091">
    <property type="entry name" value="SpoIIaa-like"/>
    <property type="match status" value="1"/>
</dbReference>
<evidence type="ECO:0000313" key="2">
    <source>
        <dbReference type="EMBL" id="MBE6505682.1"/>
    </source>
</evidence>
<dbReference type="InterPro" id="IPR029063">
    <property type="entry name" value="SAM-dependent_MTases_sf"/>
</dbReference>
<evidence type="ECO:0000259" key="1">
    <source>
        <dbReference type="PROSITE" id="PS50801"/>
    </source>
</evidence>
<organism evidence="2 3">
    <name type="scientific">Methanobrevibacter millerae</name>
    <dbReference type="NCBI Taxonomy" id="230361"/>
    <lineage>
        <taxon>Archaea</taxon>
        <taxon>Methanobacteriati</taxon>
        <taxon>Methanobacteriota</taxon>
        <taxon>Methanomada group</taxon>
        <taxon>Methanobacteria</taxon>
        <taxon>Methanobacteriales</taxon>
        <taxon>Methanobacteriaceae</taxon>
        <taxon>Methanobrevibacter</taxon>
    </lineage>
</organism>
<protein>
    <submittedName>
        <fullName evidence="2">STAS domain-containing protein</fullName>
    </submittedName>
</protein>
<evidence type="ECO:0000313" key="3">
    <source>
        <dbReference type="Proteomes" id="UP000762703"/>
    </source>
</evidence>
<dbReference type="CDD" id="cd07043">
    <property type="entry name" value="STAS_anti-anti-sigma_factors"/>
    <property type="match status" value="1"/>
</dbReference>
<dbReference type="AlphaFoldDB" id="A0A8T3VER5"/>
<dbReference type="Gene3D" id="3.40.50.150">
    <property type="entry name" value="Vaccinia Virus protein VP39"/>
    <property type="match status" value="1"/>
</dbReference>
<dbReference type="PROSITE" id="PS50801">
    <property type="entry name" value="STAS"/>
    <property type="match status" value="1"/>
</dbReference>
<dbReference type="Pfam" id="PF01740">
    <property type="entry name" value="STAS"/>
    <property type="match status" value="1"/>
</dbReference>
<dbReference type="InterPro" id="IPR002645">
    <property type="entry name" value="STAS_dom"/>
</dbReference>
<feature type="domain" description="STAS" evidence="1">
    <location>
        <begin position="340"/>
        <end position="433"/>
    </location>
</feature>
<accession>A0A8T3VER5</accession>
<dbReference type="SUPFAM" id="SSF53335">
    <property type="entry name" value="S-adenosyl-L-methionine-dependent methyltransferases"/>
    <property type="match status" value="1"/>
</dbReference>
<dbReference type="Gene3D" id="3.30.750.24">
    <property type="entry name" value="STAS domain"/>
    <property type="match status" value="1"/>
</dbReference>
<reference evidence="2" key="1">
    <citation type="submission" date="2019-04" db="EMBL/GenBank/DDBJ databases">
        <title>Evolution of Biomass-Degrading Anaerobic Consortia Revealed by Metagenomics.</title>
        <authorList>
            <person name="Peng X."/>
        </authorList>
    </citation>
    <scope>NUCLEOTIDE SEQUENCE</scope>
    <source>
        <strain evidence="2">SIG12</strain>
    </source>
</reference>
<proteinExistence type="predicted"/>
<sequence>MAEYVYNRDIMNNMINFEGIEIDQELLERTNPIFNTARMTLFQLAAAGHDDAKDVAQKLNLTREDTQDSKTVKADEDDLFINSVVMEVRYVTNGKIAKESGFTEVDLPCGFTPRAIEFAKSGKKFVGMDLPATINEVEPAIMSLLDEEQKKLVNFEGVDATNYQSLKSAFDKIEGEVCITTEGLMMYLTDSEMDVLCDNIKKILAEHGGYWITLDPEMSLLYLLIVKSFYGERTREIMWQSKYRIDDKSDVNAIENTITISVRGDVQENMKNAMNYIKSRGFKLERLPYADHVPEFKSLEKANPKIVAQIREGFKRVCIWKITVDESVNVDISDVGAESFNVDASIDGDRLNLVLSGNLDTLSAPELLANYEKIKKDNTLNSVFIDCSKLEYVSSAGLRVLLIMQNDCEDGVIMKSCNETVIGDLSNTDIKIL</sequence>
<dbReference type="Proteomes" id="UP000762703">
    <property type="component" value="Unassembled WGS sequence"/>
</dbReference>
<gene>
    <name evidence="2" type="ORF">E7Z73_08105</name>
</gene>
<name>A0A8T3VER5_9EURY</name>
<dbReference type="InterPro" id="IPR036513">
    <property type="entry name" value="STAS_dom_sf"/>
</dbReference>
<dbReference type="EMBL" id="SUTE01000064">
    <property type="protein sequence ID" value="MBE6505682.1"/>
    <property type="molecule type" value="Genomic_DNA"/>
</dbReference>
<dbReference type="Gene3D" id="2.20.25.110">
    <property type="entry name" value="S-adenosyl-L-methionine-dependent methyltransferases"/>
    <property type="match status" value="1"/>
</dbReference>